<name>A0A420EGG5_9ALTE</name>
<evidence type="ECO:0000313" key="2">
    <source>
        <dbReference type="EMBL" id="RKF19802.1"/>
    </source>
</evidence>
<dbReference type="InterPro" id="IPR000772">
    <property type="entry name" value="Ricin_B_lectin"/>
</dbReference>
<dbReference type="Proteomes" id="UP000286482">
    <property type="component" value="Unassembled WGS sequence"/>
</dbReference>
<dbReference type="InterPro" id="IPR035992">
    <property type="entry name" value="Ricin_B-like_lectins"/>
</dbReference>
<organism evidence="2 3">
    <name type="scientific">Alginatibacterium sediminis</name>
    <dbReference type="NCBI Taxonomy" id="2164068"/>
    <lineage>
        <taxon>Bacteria</taxon>
        <taxon>Pseudomonadati</taxon>
        <taxon>Pseudomonadota</taxon>
        <taxon>Gammaproteobacteria</taxon>
        <taxon>Alteromonadales</taxon>
        <taxon>Alteromonadaceae</taxon>
        <taxon>Alginatibacterium</taxon>
    </lineage>
</organism>
<reference evidence="2 3" key="1">
    <citation type="submission" date="2018-09" db="EMBL/GenBank/DDBJ databases">
        <authorList>
            <person name="Wang Z."/>
        </authorList>
    </citation>
    <scope>NUCLEOTIDE SEQUENCE [LARGE SCALE GENOMIC DNA]</scope>
    <source>
        <strain evidence="2 3">ALS 81</strain>
    </source>
</reference>
<dbReference type="OrthoDB" id="7843947at2"/>
<evidence type="ECO:0000259" key="1">
    <source>
        <dbReference type="Pfam" id="PF00652"/>
    </source>
</evidence>
<gene>
    <name evidence="2" type="ORF">DBZ36_04910</name>
</gene>
<dbReference type="Pfam" id="PF00652">
    <property type="entry name" value="Ricin_B_lectin"/>
    <property type="match status" value="1"/>
</dbReference>
<keyword evidence="3" id="KW-1185">Reference proteome</keyword>
<protein>
    <recommendedName>
        <fullName evidence="1">Ricin B lectin domain-containing protein</fullName>
    </recommendedName>
</protein>
<evidence type="ECO:0000313" key="3">
    <source>
        <dbReference type="Proteomes" id="UP000286482"/>
    </source>
</evidence>
<dbReference type="Gene3D" id="2.80.10.50">
    <property type="match status" value="1"/>
</dbReference>
<feature type="domain" description="Ricin B lectin" evidence="1">
    <location>
        <begin position="31"/>
        <end position="143"/>
    </location>
</feature>
<comment type="caution">
    <text evidence="2">The sequence shown here is derived from an EMBL/GenBank/DDBJ whole genome shotgun (WGS) entry which is preliminary data.</text>
</comment>
<dbReference type="SUPFAM" id="SSF50370">
    <property type="entry name" value="Ricin B-like lectins"/>
    <property type="match status" value="1"/>
</dbReference>
<accession>A0A420EGG5</accession>
<dbReference type="RefSeq" id="WP_120353807.1">
    <property type="nucleotide sequence ID" value="NZ_RAQO01000004.1"/>
</dbReference>
<dbReference type="AlphaFoldDB" id="A0A420EGG5"/>
<dbReference type="EMBL" id="RAQO01000004">
    <property type="protein sequence ID" value="RKF19802.1"/>
    <property type="molecule type" value="Genomic_DNA"/>
</dbReference>
<proteinExistence type="predicted"/>
<sequence length="175" mass="18664">MYEIAKILGLTVLLSSTAKADNVEVYVTDLLDNTQNGYCLDIAKGKGADANPADGMQAHTCYSPLGEVLVDQAFDPAKFEEGVLYMPEFDVCMQASSTEIGASPELTTCDGSEAQSWVFDGEGTIAPAAAPEMCLTLTGDTRTGRSDENQMKAMTLEACSVDLAPVQMWSNRTAD</sequence>
<dbReference type="PROSITE" id="PS50231">
    <property type="entry name" value="RICIN_B_LECTIN"/>
    <property type="match status" value="1"/>
</dbReference>